<evidence type="ECO:0000313" key="1">
    <source>
        <dbReference type="EMBL" id="MBC6995445.1"/>
    </source>
</evidence>
<dbReference type="EMBL" id="JACSIT010000138">
    <property type="protein sequence ID" value="MBC6995445.1"/>
    <property type="molecule type" value="Genomic_DNA"/>
</dbReference>
<proteinExistence type="predicted"/>
<reference evidence="1" key="1">
    <citation type="submission" date="2020-08" db="EMBL/GenBank/DDBJ databases">
        <title>Lewinella bacteria from marine environments.</title>
        <authorList>
            <person name="Zhong Y."/>
        </authorList>
    </citation>
    <scope>NUCLEOTIDE SEQUENCE</scope>
    <source>
        <strain evidence="1">KCTC 42187</strain>
    </source>
</reference>
<gene>
    <name evidence="1" type="ORF">H9S92_14820</name>
</gene>
<organism evidence="1 2">
    <name type="scientific">Neolewinella lacunae</name>
    <dbReference type="NCBI Taxonomy" id="1517758"/>
    <lineage>
        <taxon>Bacteria</taxon>
        <taxon>Pseudomonadati</taxon>
        <taxon>Bacteroidota</taxon>
        <taxon>Saprospiria</taxon>
        <taxon>Saprospirales</taxon>
        <taxon>Lewinellaceae</taxon>
        <taxon>Neolewinella</taxon>
    </lineage>
</organism>
<comment type="caution">
    <text evidence="1">The sequence shown here is derived from an EMBL/GenBank/DDBJ whole genome shotgun (WGS) entry which is preliminary data.</text>
</comment>
<dbReference type="Proteomes" id="UP000650081">
    <property type="component" value="Unassembled WGS sequence"/>
</dbReference>
<protein>
    <submittedName>
        <fullName evidence="1">Uncharacterized protein</fullName>
    </submittedName>
</protein>
<accession>A0A923PJY2</accession>
<sequence length="213" mass="25000">MNLLRYYKDDGSLVEVSLAEVEAWLLDPNKKNELADFIFSRLYYRYIKPFEFRSKSVIKNKTSGKNVNEYSLLYKNGFSVMANCCLLIETLETFLRGWENSSNKSEAAFLKFFSRDKNFKEFAVDDMPTIFYKSIRCGILHQGETTNGWRITRDERKLILDTNSKEINASKFLGQLKQSITDYKDELLKADWNDEIWKMARNKLKSIVKISKS</sequence>
<dbReference type="AlphaFoldDB" id="A0A923PJY2"/>
<name>A0A923PJY2_9BACT</name>
<evidence type="ECO:0000313" key="2">
    <source>
        <dbReference type="Proteomes" id="UP000650081"/>
    </source>
</evidence>
<keyword evidence="2" id="KW-1185">Reference proteome</keyword>
<dbReference type="RefSeq" id="WP_187467480.1">
    <property type="nucleotide sequence ID" value="NZ_JACSIT010000138.1"/>
</dbReference>